<dbReference type="Gene3D" id="3.90.76.10">
    <property type="entry name" value="Dipeptide-binding Protein, Domain 1"/>
    <property type="match status" value="1"/>
</dbReference>
<reference evidence="7 8" key="1">
    <citation type="submission" date="2021-01" db="EMBL/GenBank/DDBJ databases">
        <title>Biogeographic distribution of Paracoccus.</title>
        <authorList>
            <person name="Hollensteiner J."/>
            <person name="Leineberger J."/>
            <person name="Brinkhoff T."/>
            <person name="Daniel R."/>
        </authorList>
    </citation>
    <scope>NUCLEOTIDE SEQUENCE [LARGE SCALE GENOMIC DNA]</scope>
    <source>
        <strain evidence="7 8">LMG25392</strain>
    </source>
</reference>
<sequence>MRKFIVTTALAAALAAPAFAAQPAEGENLADQQGLNYWILDAIKSLDPQLTTTRTDSDMIRQLFEGLMNEDEAGAMIPGAAESHEVSEDGLTYTFHLRDANWSNGDPVTAGDFVYAWRRAADPATASEYAWFIELMNIANASDVVKGDKSPEELGVKAVDDKTLEVTLSKPTPYFLKTLSHATTYPVPQKVIEAEGDNWTQPGKMVGNGAYVLQDHDLGVVATAVKNDQYWDADNTIIETVKFVTVNDQNIGLTRYLAGELDWMDSLPAGQFPRLKEEYPDQTVTVPWSCSYAYLFNLSDKGPEALKDLKVRQALAYGVDRDIIVDKILQGGQEPAYYWTHWATEGFEAPDIEMSHWTQPERIEKAKALLAEAGYGPDNPLKLTIQYNTSEDHKKLAVAVQQFWKAIGVQASLANYEWKVHTDRLQNQDFEVARYAWCADYNEPSTYLDYFRTDGYNNGKWSNADYDRLLSESATAENPAELYRQAEQILIGDMGLVPVYHYAKAQMFKPTLKGVPLENVMNTWYAKDMYRTAE</sequence>
<evidence type="ECO:0000256" key="5">
    <source>
        <dbReference type="SAM" id="SignalP"/>
    </source>
</evidence>
<evidence type="ECO:0000256" key="2">
    <source>
        <dbReference type="ARBA" id="ARBA00005695"/>
    </source>
</evidence>
<dbReference type="Gene3D" id="3.10.105.10">
    <property type="entry name" value="Dipeptide-binding Protein, Domain 3"/>
    <property type="match status" value="1"/>
</dbReference>
<dbReference type="RefSeq" id="WP_272860287.1">
    <property type="nucleotide sequence ID" value="NZ_CP067134.1"/>
</dbReference>
<feature type="signal peptide" evidence="5">
    <location>
        <begin position="1"/>
        <end position="20"/>
    </location>
</feature>
<dbReference type="Proteomes" id="UP001218412">
    <property type="component" value="Chromosome"/>
</dbReference>
<dbReference type="InterPro" id="IPR000914">
    <property type="entry name" value="SBP_5_dom"/>
</dbReference>
<protein>
    <submittedName>
        <fullName evidence="7">Peptide ABC transporter substrate-binding protein</fullName>
    </submittedName>
</protein>
<proteinExistence type="inferred from homology"/>
<comment type="similarity">
    <text evidence="2">Belongs to the bacterial solute-binding protein 5 family.</text>
</comment>
<dbReference type="SUPFAM" id="SSF53850">
    <property type="entry name" value="Periplasmic binding protein-like II"/>
    <property type="match status" value="1"/>
</dbReference>
<keyword evidence="8" id="KW-1185">Reference proteome</keyword>
<dbReference type="CDD" id="cd08504">
    <property type="entry name" value="PBP2_OppA"/>
    <property type="match status" value="1"/>
</dbReference>
<dbReference type="InterPro" id="IPR039424">
    <property type="entry name" value="SBP_5"/>
</dbReference>
<evidence type="ECO:0000313" key="7">
    <source>
        <dbReference type="EMBL" id="WCR12183.1"/>
    </source>
</evidence>
<name>A0ABY7SZ77_9RHOB</name>
<dbReference type="EMBL" id="CP067134">
    <property type="protein sequence ID" value="WCR12183.1"/>
    <property type="molecule type" value="Genomic_DNA"/>
</dbReference>
<dbReference type="Pfam" id="PF00496">
    <property type="entry name" value="SBP_bac_5"/>
    <property type="match status" value="1"/>
</dbReference>
<evidence type="ECO:0000313" key="8">
    <source>
        <dbReference type="Proteomes" id="UP001218412"/>
    </source>
</evidence>
<evidence type="ECO:0000256" key="1">
    <source>
        <dbReference type="ARBA" id="ARBA00004418"/>
    </source>
</evidence>
<keyword evidence="3" id="KW-0813">Transport</keyword>
<keyword evidence="4 5" id="KW-0732">Signal</keyword>
<accession>A0ABY7SZ77</accession>
<feature type="domain" description="Solute-binding protein family 5" evidence="6">
    <location>
        <begin position="76"/>
        <end position="457"/>
    </location>
</feature>
<dbReference type="InterPro" id="IPR030678">
    <property type="entry name" value="Peptide/Ni-bd"/>
</dbReference>
<evidence type="ECO:0000256" key="4">
    <source>
        <dbReference type="ARBA" id="ARBA00022729"/>
    </source>
</evidence>
<evidence type="ECO:0000259" key="6">
    <source>
        <dbReference type="Pfam" id="PF00496"/>
    </source>
</evidence>
<organism evidence="7 8">
    <name type="scientific">Paracoccus stylophorae</name>
    <dbReference type="NCBI Taxonomy" id="659350"/>
    <lineage>
        <taxon>Bacteria</taxon>
        <taxon>Pseudomonadati</taxon>
        <taxon>Pseudomonadota</taxon>
        <taxon>Alphaproteobacteria</taxon>
        <taxon>Rhodobacterales</taxon>
        <taxon>Paracoccaceae</taxon>
        <taxon>Paracoccus</taxon>
    </lineage>
</organism>
<dbReference type="PANTHER" id="PTHR30290">
    <property type="entry name" value="PERIPLASMIC BINDING COMPONENT OF ABC TRANSPORTER"/>
    <property type="match status" value="1"/>
</dbReference>
<comment type="subcellular location">
    <subcellularLocation>
        <location evidence="1">Periplasm</location>
    </subcellularLocation>
</comment>
<dbReference type="Gene3D" id="3.40.190.10">
    <property type="entry name" value="Periplasmic binding protein-like II"/>
    <property type="match status" value="1"/>
</dbReference>
<dbReference type="PIRSF" id="PIRSF002741">
    <property type="entry name" value="MppA"/>
    <property type="match status" value="1"/>
</dbReference>
<gene>
    <name evidence="7" type="ORF">JHW45_07600</name>
</gene>
<evidence type="ECO:0000256" key="3">
    <source>
        <dbReference type="ARBA" id="ARBA00022448"/>
    </source>
</evidence>
<dbReference type="PANTHER" id="PTHR30290:SF10">
    <property type="entry name" value="PERIPLASMIC OLIGOPEPTIDE-BINDING PROTEIN-RELATED"/>
    <property type="match status" value="1"/>
</dbReference>
<feature type="chain" id="PRO_5046172942" evidence="5">
    <location>
        <begin position="21"/>
        <end position="534"/>
    </location>
</feature>